<comment type="caution">
    <text evidence="1">The sequence shown here is derived from an EMBL/GenBank/DDBJ whole genome shotgun (WGS) entry which is preliminary data.</text>
</comment>
<evidence type="ECO:0000313" key="1">
    <source>
        <dbReference type="EMBL" id="KKU68001.1"/>
    </source>
</evidence>
<name>A0A0G1SF08_9BACT</name>
<dbReference type="Proteomes" id="UP000034565">
    <property type="component" value="Unassembled WGS sequence"/>
</dbReference>
<reference evidence="1 2" key="1">
    <citation type="journal article" date="2015" name="Nature">
        <title>rRNA introns, odd ribosomes, and small enigmatic genomes across a large radiation of phyla.</title>
        <authorList>
            <person name="Brown C.T."/>
            <person name="Hug L.A."/>
            <person name="Thomas B.C."/>
            <person name="Sharon I."/>
            <person name="Castelle C.J."/>
            <person name="Singh A."/>
            <person name="Wilkins M.J."/>
            <person name="Williams K.H."/>
            <person name="Banfield J.F."/>
        </authorList>
    </citation>
    <scope>NUCLEOTIDE SEQUENCE [LARGE SCALE GENOMIC DNA]</scope>
</reference>
<dbReference type="AlphaFoldDB" id="A0A0G1SF08"/>
<organism evidence="1 2">
    <name type="scientific">Candidatus Amesbacteria bacterium GW2011_GWA1_47_20</name>
    <dbReference type="NCBI Taxonomy" id="1618354"/>
    <lineage>
        <taxon>Bacteria</taxon>
        <taxon>Candidatus Amesiibacteriota</taxon>
    </lineage>
</organism>
<sequence length="137" mass="15379">MNRVEDLFYLQGAAELDGEGAVVRLPSGAEVSVLVTYQEWPLGRLERPRFMEDEIKRRGLDRQFYYYLVVAPVRLDMTLAVGYIDGLTLGLFAALRDTGLFDEGLMRLAPEVLLSGLSEVLTKKLEKLETVRGKIGV</sequence>
<accession>A0A0G1SF08</accession>
<protein>
    <submittedName>
        <fullName evidence="1">Uncharacterized protein</fullName>
    </submittedName>
</protein>
<gene>
    <name evidence="1" type="ORF">UX92_C0025G0005</name>
</gene>
<dbReference type="EMBL" id="LCOA01000025">
    <property type="protein sequence ID" value="KKU68001.1"/>
    <property type="molecule type" value="Genomic_DNA"/>
</dbReference>
<proteinExistence type="predicted"/>
<evidence type="ECO:0000313" key="2">
    <source>
        <dbReference type="Proteomes" id="UP000034565"/>
    </source>
</evidence>